<dbReference type="RefSeq" id="WP_133437526.1">
    <property type="nucleotide sequence ID" value="NZ_JAUFSA010000003.1"/>
</dbReference>
<dbReference type="EMBL" id="JAUFSA010000003">
    <property type="protein sequence ID" value="MDP7738992.1"/>
    <property type="molecule type" value="Genomic_DNA"/>
</dbReference>
<dbReference type="InterPro" id="IPR049995">
    <property type="entry name" value="Capsid_mycobact-type"/>
</dbReference>
<dbReference type="Pfam" id="PF25209">
    <property type="entry name" value="Phage_capsid_4"/>
    <property type="match status" value="1"/>
</dbReference>
<sequence>MTSPLIPTLSGQQLTVDAALKHPSIVQARIAKLADKQLLLGKFFRQLGIPVQGGALLYSTITASDFYAAGGMEKRAPGAEYAVIEGVAPEPRLAPVEDWGAKAILPAEAVLRNDANLLDNNVTQLSNTLAKKLDTRAVATLQAANIGSLAPAAGWDGLVFVGPLDAITASADRPTAHFAEAQEMADLEELGVQHDLLVVHPEQAKQLRVAYAEDLDAMLESAGFSNGMFANPRIPIGQAFVLEQATVGTVGFELPLTVDIWEEKGTRSWVLQVYAVPAFAVDRPYAAKKITGLS</sequence>
<reference evidence="1" key="1">
    <citation type="submission" date="2023-06" db="EMBL/GenBank/DDBJ databases">
        <title>Identification of two novel mycobacterium reveal diversities and complexities of Mycobacterium gordonae clade.</title>
        <authorList>
            <person name="Matsumoto Y."/>
            <person name="Nakamura S."/>
            <person name="Motooka D."/>
            <person name="Fukushima K."/>
        </authorList>
    </citation>
    <scope>NUCLEOTIDE SEQUENCE</scope>
    <source>
        <strain evidence="1">TY812</strain>
    </source>
</reference>
<dbReference type="AlphaFoldDB" id="A0A4R5WIC3"/>
<organism evidence="1 2">
    <name type="scientific">Mycobacterium paragordonae</name>
    <dbReference type="NCBI Taxonomy" id="1389713"/>
    <lineage>
        <taxon>Bacteria</taxon>
        <taxon>Bacillati</taxon>
        <taxon>Actinomycetota</taxon>
        <taxon>Actinomycetes</taxon>
        <taxon>Mycobacteriales</taxon>
        <taxon>Mycobacteriaceae</taxon>
        <taxon>Mycobacterium</taxon>
    </lineage>
</organism>
<proteinExistence type="predicted"/>
<accession>A0A4R5WIC3</accession>
<comment type="caution">
    <text evidence="1">The sequence shown here is derived from an EMBL/GenBank/DDBJ whole genome shotgun (WGS) entry which is preliminary data.</text>
</comment>
<dbReference type="NCBIfam" id="NF042926">
    <property type="entry name" value="capsid_Caudo_1"/>
    <property type="match status" value="1"/>
</dbReference>
<protein>
    <recommendedName>
        <fullName evidence="3">Major capsid protein</fullName>
    </recommendedName>
</protein>
<evidence type="ECO:0000313" key="2">
    <source>
        <dbReference type="Proteomes" id="UP001229081"/>
    </source>
</evidence>
<evidence type="ECO:0008006" key="3">
    <source>
        <dbReference type="Google" id="ProtNLM"/>
    </source>
</evidence>
<name>A0A4R5WIC3_9MYCO</name>
<dbReference type="Proteomes" id="UP001229081">
    <property type="component" value="Unassembled WGS sequence"/>
</dbReference>
<gene>
    <name evidence="1" type="ORF">QXL92_30120</name>
</gene>
<evidence type="ECO:0000313" key="1">
    <source>
        <dbReference type="EMBL" id="MDP7738992.1"/>
    </source>
</evidence>